<reference evidence="1" key="1">
    <citation type="submission" date="2023-04" db="EMBL/GenBank/DDBJ databases">
        <title>Ambrosiozyma monospora NBRC 10751.</title>
        <authorList>
            <person name="Ichikawa N."/>
            <person name="Sato H."/>
            <person name="Tonouchi N."/>
        </authorList>
    </citation>
    <scope>NUCLEOTIDE SEQUENCE</scope>
    <source>
        <strain evidence="1">NBRC 10751</strain>
    </source>
</reference>
<gene>
    <name evidence="1" type="ORF">Amon02_001067800</name>
</gene>
<protein>
    <submittedName>
        <fullName evidence="1">Unnamed protein product</fullName>
    </submittedName>
</protein>
<dbReference type="Proteomes" id="UP001165064">
    <property type="component" value="Unassembled WGS sequence"/>
</dbReference>
<evidence type="ECO:0000313" key="1">
    <source>
        <dbReference type="EMBL" id="GME99294.1"/>
    </source>
</evidence>
<evidence type="ECO:0000313" key="2">
    <source>
        <dbReference type="Proteomes" id="UP001165064"/>
    </source>
</evidence>
<organism evidence="1 2">
    <name type="scientific">Ambrosiozyma monospora</name>
    <name type="common">Yeast</name>
    <name type="synonym">Endomycopsis monosporus</name>
    <dbReference type="NCBI Taxonomy" id="43982"/>
    <lineage>
        <taxon>Eukaryota</taxon>
        <taxon>Fungi</taxon>
        <taxon>Dikarya</taxon>
        <taxon>Ascomycota</taxon>
        <taxon>Saccharomycotina</taxon>
        <taxon>Pichiomycetes</taxon>
        <taxon>Pichiales</taxon>
        <taxon>Pichiaceae</taxon>
        <taxon>Ambrosiozyma</taxon>
    </lineage>
</organism>
<comment type="caution">
    <text evidence="1">The sequence shown here is derived from an EMBL/GenBank/DDBJ whole genome shotgun (WGS) entry which is preliminary data.</text>
</comment>
<name>A0ACB5U0L0_AMBMO</name>
<sequence length="194" mass="22108">MPALVQPNSNNNLDADEMELAALEESLKQLSTLSSSVSGSLDKISSMNLNAINTINPLITKIDRLKLQQKNIQQTSRLVDEIKVYAGTIKDTIFKLTRVEHDLNSTTKIKEYTGFVLSLMATKRELIDKQLDTYKGLMKDLDYNIHNAEVNMKYELQGKIRMITTIKDSRQQGDIINQSSLIYNFMDQQLELHL</sequence>
<dbReference type="EMBL" id="BSXS01010930">
    <property type="protein sequence ID" value="GME99294.1"/>
    <property type="molecule type" value="Genomic_DNA"/>
</dbReference>
<keyword evidence="2" id="KW-1185">Reference proteome</keyword>
<proteinExistence type="predicted"/>
<accession>A0ACB5U0L0</accession>